<evidence type="ECO:0000313" key="1">
    <source>
        <dbReference type="EMBL" id="KKL47329.1"/>
    </source>
</evidence>
<comment type="caution">
    <text evidence="1">The sequence shown here is derived from an EMBL/GenBank/DDBJ whole genome shotgun (WGS) entry which is preliminary data.</text>
</comment>
<accession>A0A0F9CE61</accession>
<organism evidence="1">
    <name type="scientific">marine sediment metagenome</name>
    <dbReference type="NCBI Taxonomy" id="412755"/>
    <lineage>
        <taxon>unclassified sequences</taxon>
        <taxon>metagenomes</taxon>
        <taxon>ecological metagenomes</taxon>
    </lineage>
</organism>
<evidence type="ECO:0008006" key="2">
    <source>
        <dbReference type="Google" id="ProtNLM"/>
    </source>
</evidence>
<dbReference type="Gene3D" id="3.90.550.10">
    <property type="entry name" value="Spore Coat Polysaccharide Biosynthesis Protein SpsA, Chain A"/>
    <property type="match status" value="1"/>
</dbReference>
<name>A0A0F9CE61_9ZZZZ</name>
<dbReference type="SUPFAM" id="SSF53448">
    <property type="entry name" value="Nucleotide-diphospho-sugar transferases"/>
    <property type="match status" value="1"/>
</dbReference>
<sequence>MIGDKTMLQTVIDNCKESKLIDKVIVATPHHIEFENADWFIGNENDVLDRFYQCALKFKSDIIVRVTSDCPLVQGFTVDTAIKFFRSMKLPYIKFALVNGLDVEVFTFGILEKAWNNAKTPYDREHVTPFMKEATKLSVDTKEDLERIREWINAGNKPLN</sequence>
<dbReference type="InterPro" id="IPR003329">
    <property type="entry name" value="Cytidylyl_trans"/>
</dbReference>
<reference evidence="1" key="1">
    <citation type="journal article" date="2015" name="Nature">
        <title>Complex archaea that bridge the gap between prokaryotes and eukaryotes.</title>
        <authorList>
            <person name="Spang A."/>
            <person name="Saw J.H."/>
            <person name="Jorgensen S.L."/>
            <person name="Zaremba-Niedzwiedzka K."/>
            <person name="Martijn J."/>
            <person name="Lind A.E."/>
            <person name="van Eijk R."/>
            <person name="Schleper C."/>
            <person name="Guy L."/>
            <person name="Ettema T.J."/>
        </authorList>
    </citation>
    <scope>NUCLEOTIDE SEQUENCE</scope>
</reference>
<dbReference type="EMBL" id="LAZR01033706">
    <property type="protein sequence ID" value="KKL47329.1"/>
    <property type="molecule type" value="Genomic_DNA"/>
</dbReference>
<dbReference type="Pfam" id="PF02348">
    <property type="entry name" value="CTP_transf_3"/>
    <property type="match status" value="1"/>
</dbReference>
<proteinExistence type="predicted"/>
<dbReference type="AlphaFoldDB" id="A0A0F9CE61"/>
<protein>
    <recommendedName>
        <fullName evidence="2">MobA-like NTP transferase domain-containing protein</fullName>
    </recommendedName>
</protein>
<gene>
    <name evidence="1" type="ORF">LCGC14_2336630</name>
</gene>
<dbReference type="InterPro" id="IPR029044">
    <property type="entry name" value="Nucleotide-diphossugar_trans"/>
</dbReference>